<dbReference type="Gene3D" id="3.40.1500.20">
    <property type="match status" value="1"/>
</dbReference>
<sequence length="322" mass="35541">MAMAVHICTNFLHSTHTVPSSLRPYPANPSSTTVVRTRISCLSSSSSSPRMDPQTKFMEFPHVSAPIRDLMLGLVSSVETHLGSSLLPCSLPPDVQYYQNPNGNAEGTVFVRSAIPSSPVDFILGSWINCKLPSGGALNIASLSTYLKPSTNAPNFLIEVIQSTPTSLVLILDMPPRKDLVLYPEYLKTFYEDTELDRHRQLLEKLPEVTPYSSPSLYIRALISPTAILVRIEAEAGEITRIDEIIRDNLSPIANEMIEVWLSLCASVDKEVGEAEMAYLEKRDLITKTKTIEIDLGANIPRLFGQEIADRVLGVLRGVFNV</sequence>
<reference evidence="1" key="1">
    <citation type="journal article" date="2025" name="Foods">
        <title>Unveiling the Microbial Signatures of Arabica Coffee Cherries: Insights into Ripeness Specific Diversity, Functional Traits, and Implications for Quality and Safety.</title>
        <authorList>
            <consortium name="RefSeq"/>
            <person name="Tenea G.N."/>
            <person name="Cifuentes V."/>
            <person name="Reyes P."/>
            <person name="Cevallos-Vallejos M."/>
        </authorList>
    </citation>
    <scope>NUCLEOTIDE SEQUENCE [LARGE SCALE GENOMIC DNA]</scope>
</reference>
<dbReference type="GO" id="GO:0015996">
    <property type="term" value="P:chlorophyll catabolic process"/>
    <property type="evidence" value="ECO:0007669"/>
    <property type="project" value="TreeGrafter"/>
</dbReference>
<evidence type="ECO:0000313" key="2">
    <source>
        <dbReference type="RefSeq" id="XP_027119458.1"/>
    </source>
</evidence>
<dbReference type="OrthoDB" id="26525at2759"/>
<dbReference type="GeneID" id="113736599"/>
<organism evidence="1 2">
    <name type="scientific">Coffea arabica</name>
    <name type="common">Arabian coffee</name>
    <dbReference type="NCBI Taxonomy" id="13443"/>
    <lineage>
        <taxon>Eukaryota</taxon>
        <taxon>Viridiplantae</taxon>
        <taxon>Streptophyta</taxon>
        <taxon>Embryophyta</taxon>
        <taxon>Tracheophyta</taxon>
        <taxon>Spermatophyta</taxon>
        <taxon>Magnoliopsida</taxon>
        <taxon>eudicotyledons</taxon>
        <taxon>Gunneridae</taxon>
        <taxon>Pentapetalae</taxon>
        <taxon>asterids</taxon>
        <taxon>lamiids</taxon>
        <taxon>Gentianales</taxon>
        <taxon>Rubiaceae</taxon>
        <taxon>Ixoroideae</taxon>
        <taxon>Gardenieae complex</taxon>
        <taxon>Bertiereae - Coffeeae clade</taxon>
        <taxon>Coffeeae</taxon>
        <taxon>Coffea</taxon>
    </lineage>
</organism>
<accession>A0A6P6WXN9</accession>
<dbReference type="PANTHER" id="PTHR34685">
    <property type="entry name" value="RED CHLOROPHYLL CATABOLITE REDUCTASE, CHLOROPLASTIC"/>
    <property type="match status" value="1"/>
</dbReference>
<name>A0A6P6WXN9_COFAR</name>
<dbReference type="Proteomes" id="UP001652660">
    <property type="component" value="Chromosome 3e"/>
</dbReference>
<reference evidence="2" key="2">
    <citation type="submission" date="2025-08" db="UniProtKB">
        <authorList>
            <consortium name="RefSeq"/>
        </authorList>
    </citation>
    <scope>IDENTIFICATION</scope>
    <source>
        <tissue evidence="2">Leaves</tissue>
    </source>
</reference>
<dbReference type="GO" id="GO:0051743">
    <property type="term" value="F:red chlorophyll catabolite reductase activity"/>
    <property type="evidence" value="ECO:0007669"/>
    <property type="project" value="InterPro"/>
</dbReference>
<dbReference type="InterPro" id="IPR009439">
    <property type="entry name" value="RCC_reductase"/>
</dbReference>
<dbReference type="Pfam" id="PF06405">
    <property type="entry name" value="RCC_reductase"/>
    <property type="match status" value="1"/>
</dbReference>
<gene>
    <name evidence="2" type="primary">LOC113736599</name>
</gene>
<protein>
    <submittedName>
        <fullName evidence="2">Red chlorophyll catabolite reductase, chloroplastic-like</fullName>
    </submittedName>
</protein>
<keyword evidence="1" id="KW-1185">Reference proteome</keyword>
<dbReference type="PANTHER" id="PTHR34685:SF2">
    <property type="entry name" value="RED CHLOROPHYLL CATABOLITE REDUCTASE, CHLOROPLASTIC"/>
    <property type="match status" value="1"/>
</dbReference>
<dbReference type="GO" id="GO:0009507">
    <property type="term" value="C:chloroplast"/>
    <property type="evidence" value="ECO:0007669"/>
    <property type="project" value="TreeGrafter"/>
</dbReference>
<dbReference type="RefSeq" id="XP_027119458.1">
    <property type="nucleotide sequence ID" value="XM_027263657.2"/>
</dbReference>
<dbReference type="AlphaFoldDB" id="A0A6P6WXN9"/>
<proteinExistence type="predicted"/>
<evidence type="ECO:0000313" key="1">
    <source>
        <dbReference type="Proteomes" id="UP001652660"/>
    </source>
</evidence>